<keyword evidence="5" id="KW-1185">Reference proteome</keyword>
<dbReference type="GO" id="GO:0071949">
    <property type="term" value="F:FAD binding"/>
    <property type="evidence" value="ECO:0007669"/>
    <property type="project" value="InterPro"/>
</dbReference>
<dbReference type="InterPro" id="IPR036318">
    <property type="entry name" value="FAD-bd_PCMH-like_sf"/>
</dbReference>
<dbReference type="SUPFAM" id="SSF56176">
    <property type="entry name" value="FAD-binding/transporter-associated domain-like"/>
    <property type="match status" value="1"/>
</dbReference>
<protein>
    <recommendedName>
        <fullName evidence="3">FAD-binding PCMH-type domain-containing protein</fullName>
    </recommendedName>
</protein>
<accession>A0A7H8QNP6</accession>
<dbReference type="GO" id="GO:0016491">
    <property type="term" value="F:oxidoreductase activity"/>
    <property type="evidence" value="ECO:0007669"/>
    <property type="project" value="UniProtKB-KW"/>
</dbReference>
<dbReference type="PANTHER" id="PTHR13878:SF91">
    <property type="entry name" value="FAD BINDING DOMAIN PROTEIN (AFU_ORTHOLOGUE AFUA_6G12070)-RELATED"/>
    <property type="match status" value="1"/>
</dbReference>
<dbReference type="KEGG" id="trg:TRUGW13939_02668"/>
<dbReference type="PROSITE" id="PS51387">
    <property type="entry name" value="FAD_PCMH"/>
    <property type="match status" value="1"/>
</dbReference>
<dbReference type="InterPro" id="IPR012951">
    <property type="entry name" value="BBE"/>
</dbReference>
<dbReference type="InterPro" id="IPR016169">
    <property type="entry name" value="FAD-bd_PCMH_sub2"/>
</dbReference>
<organism evidence="4 5">
    <name type="scientific">Talaromyces rugulosus</name>
    <name type="common">Penicillium rugulosum</name>
    <dbReference type="NCBI Taxonomy" id="121627"/>
    <lineage>
        <taxon>Eukaryota</taxon>
        <taxon>Fungi</taxon>
        <taxon>Dikarya</taxon>
        <taxon>Ascomycota</taxon>
        <taxon>Pezizomycotina</taxon>
        <taxon>Eurotiomycetes</taxon>
        <taxon>Eurotiomycetidae</taxon>
        <taxon>Eurotiales</taxon>
        <taxon>Trichocomaceae</taxon>
        <taxon>Talaromyces</taxon>
        <taxon>Talaromyces sect. Islandici</taxon>
    </lineage>
</organism>
<evidence type="ECO:0000313" key="5">
    <source>
        <dbReference type="Proteomes" id="UP000509510"/>
    </source>
</evidence>
<dbReference type="AlphaFoldDB" id="A0A7H8QNP6"/>
<evidence type="ECO:0000256" key="1">
    <source>
        <dbReference type="ARBA" id="ARBA00005466"/>
    </source>
</evidence>
<dbReference type="InterPro" id="IPR050432">
    <property type="entry name" value="FAD-linked_Oxidoreductases_BP"/>
</dbReference>
<dbReference type="Pfam" id="PF01565">
    <property type="entry name" value="FAD_binding_4"/>
    <property type="match status" value="1"/>
</dbReference>
<proteinExistence type="inferred from homology"/>
<dbReference type="InterPro" id="IPR006094">
    <property type="entry name" value="Oxid_FAD_bind_N"/>
</dbReference>
<dbReference type="EMBL" id="CP055899">
    <property type="protein sequence ID" value="QKX55574.1"/>
    <property type="molecule type" value="Genomic_DNA"/>
</dbReference>
<keyword evidence="2" id="KW-0560">Oxidoreductase</keyword>
<name>A0A7H8QNP6_TALRU</name>
<feature type="domain" description="FAD-binding PCMH-type" evidence="3">
    <location>
        <begin position="115"/>
        <end position="294"/>
    </location>
</feature>
<sequence>MVSRLSDMFGWMASMGNVSTAACRCFPGDACWPSTVQWNDFNSSIGGKLIASVPLAAPCHENGAFAAWNTEECAALQDNWFLPDTHLASSSSPMSYLFTNNSCNPFLTKETNCTLGNLVTYAVNATSATDIQQTLAFAQDHDIRLVIRNTGHDYNGKSTGAGALGLWLHHLDSLEYVSEYSSPSYSGPAIKVGAGVSIYEAYKYADEHNGIVVGGNCPTVSLAGGYTQGGGHGPLASKYGLAVDQVLEWEVITADGSFFKALSTHHSSLYWALSGGGGGTYGVVVSLTVKVHPQEAAAAAAMSFAIQNTSTGADDFWTAVTTFVESLPSMVDTGLQVGWMLVPGAFIVSSASGPGISQQTIDGLFEKTILPLKKAEIPYQYSSQPFPTWLQSYEAFNLPSANVSNAIMGSRLIPRSVVEDQTQNLISALQTIVQHNFVAVGNSMTVASQKSSDVSVNPYLRQTIVHLSLGTYFNYQDFASNLQNQDIMTNTLIPLLAALTPNGAAYLNEADFQQPDWQSVFYGANYDLLDKVKSEYDPLDLFYALGAVGSDRWEE</sequence>
<dbReference type="InterPro" id="IPR016166">
    <property type="entry name" value="FAD-bd_PCMH"/>
</dbReference>
<dbReference type="RefSeq" id="XP_035341752.1">
    <property type="nucleotide sequence ID" value="XM_035485859.1"/>
</dbReference>
<gene>
    <name evidence="4" type="ORF">TRUGW13939_02668</name>
</gene>
<dbReference type="PANTHER" id="PTHR13878">
    <property type="entry name" value="GULONOLACTONE OXIDASE"/>
    <property type="match status" value="1"/>
</dbReference>
<dbReference type="Proteomes" id="UP000509510">
    <property type="component" value="Chromosome II"/>
</dbReference>
<evidence type="ECO:0000256" key="2">
    <source>
        <dbReference type="ARBA" id="ARBA00023002"/>
    </source>
</evidence>
<dbReference type="GeneID" id="55990175"/>
<evidence type="ECO:0000259" key="3">
    <source>
        <dbReference type="PROSITE" id="PS51387"/>
    </source>
</evidence>
<dbReference type="PROSITE" id="PS51257">
    <property type="entry name" value="PROKAR_LIPOPROTEIN"/>
    <property type="match status" value="1"/>
</dbReference>
<evidence type="ECO:0000313" key="4">
    <source>
        <dbReference type="EMBL" id="QKX55574.1"/>
    </source>
</evidence>
<comment type="similarity">
    <text evidence="1">Belongs to the oxygen-dependent FAD-linked oxidoreductase family.</text>
</comment>
<reference evidence="5" key="1">
    <citation type="submission" date="2020-06" db="EMBL/GenBank/DDBJ databases">
        <title>A chromosome-scale genome assembly of Talaromyces rugulosus W13939.</title>
        <authorList>
            <person name="Wang B."/>
            <person name="Guo L."/>
            <person name="Ye K."/>
            <person name="Wang L."/>
        </authorList>
    </citation>
    <scope>NUCLEOTIDE SEQUENCE [LARGE SCALE GENOMIC DNA]</scope>
    <source>
        <strain evidence="5">W13939</strain>
    </source>
</reference>
<dbReference type="Gene3D" id="3.30.465.10">
    <property type="match status" value="2"/>
</dbReference>
<dbReference type="Pfam" id="PF08031">
    <property type="entry name" value="BBE"/>
    <property type="match status" value="1"/>
</dbReference>
<dbReference type="OrthoDB" id="9983560at2759"/>